<accession>A0A518CM53</accession>
<dbReference type="InterPro" id="IPR049315">
    <property type="entry name" value="GDC-P_N"/>
</dbReference>
<dbReference type="InterPro" id="IPR015424">
    <property type="entry name" value="PyrdxlP-dep_Trfase"/>
</dbReference>
<feature type="domain" description="Glycine cleavage system P-protein N-terminal" evidence="5">
    <location>
        <begin position="1"/>
        <end position="436"/>
    </location>
</feature>
<dbReference type="InterPro" id="IPR020581">
    <property type="entry name" value="GDC_P"/>
</dbReference>
<dbReference type="GO" id="GO:0004375">
    <property type="term" value="F:glycine dehydrogenase (decarboxylating) activity"/>
    <property type="evidence" value="ECO:0007669"/>
    <property type="project" value="UniProtKB-EC"/>
</dbReference>
<evidence type="ECO:0000256" key="4">
    <source>
        <dbReference type="ARBA" id="ARBA00049026"/>
    </source>
</evidence>
<keyword evidence="3 6" id="KW-0560">Oxidoreductase</keyword>
<dbReference type="Gene3D" id="3.40.640.10">
    <property type="entry name" value="Type I PLP-dependent aspartate aminotransferase-like (Major domain)"/>
    <property type="match status" value="1"/>
</dbReference>
<comment type="catalytic activity">
    <reaction evidence="4">
        <text>N(6)-[(R)-lipoyl]-L-lysyl-[glycine-cleavage complex H protein] + glycine + H(+) = N(6)-[(R)-S(8)-aminomethyldihydrolipoyl]-L-lysyl-[glycine-cleavage complex H protein] + CO2</text>
        <dbReference type="Rhea" id="RHEA:24304"/>
        <dbReference type="Rhea" id="RHEA-COMP:10494"/>
        <dbReference type="Rhea" id="RHEA-COMP:10495"/>
        <dbReference type="ChEBI" id="CHEBI:15378"/>
        <dbReference type="ChEBI" id="CHEBI:16526"/>
        <dbReference type="ChEBI" id="CHEBI:57305"/>
        <dbReference type="ChEBI" id="CHEBI:83099"/>
        <dbReference type="ChEBI" id="CHEBI:83143"/>
        <dbReference type="EC" id="1.4.4.2"/>
    </reaction>
</comment>
<dbReference type="PANTHER" id="PTHR42806">
    <property type="entry name" value="GLYCINE CLEAVAGE SYSTEM P-PROTEIN"/>
    <property type="match status" value="1"/>
</dbReference>
<name>A0A518CM53_9PLAN</name>
<gene>
    <name evidence="6" type="primary">gcvPA</name>
    <name evidence="6" type="ORF">Pla110_20320</name>
</gene>
<dbReference type="PANTHER" id="PTHR42806:SF1">
    <property type="entry name" value="GLYCINE DEHYDROGENASE (DECARBOXYLATING)"/>
    <property type="match status" value="1"/>
</dbReference>
<dbReference type="GO" id="GO:0006546">
    <property type="term" value="P:glycine catabolic process"/>
    <property type="evidence" value="ECO:0007669"/>
    <property type="project" value="InterPro"/>
</dbReference>
<dbReference type="PIRSF" id="PIRSF006815">
    <property type="entry name" value="GcvPA"/>
    <property type="match status" value="1"/>
</dbReference>
<dbReference type="Gene3D" id="3.90.1150.10">
    <property type="entry name" value="Aspartate Aminotransferase, domain 1"/>
    <property type="match status" value="1"/>
</dbReference>
<dbReference type="SUPFAM" id="SSF53383">
    <property type="entry name" value="PLP-dependent transferases"/>
    <property type="match status" value="1"/>
</dbReference>
<dbReference type="KEGG" id="plon:Pla110_20320"/>
<sequence length="439" mass="47722">MLDAIGVSSIDELFNTIPENFRLGRDLNLGDHVSEMELTAQIQQLARQNASSSSHVCLMGGGAYDHFIPAVVDEIASRGEYYTAYTPYQAEASQGSLQTFFEFQSLICALTGMDVANASLYEGGTSVSEAAFMAMRVTRRHKKVVVLESVHPEYRQTLQTYLQNLETELVVVPTPSGTVDLKQVAAVMDKETACLIVQQPNFFGSLEQAAELTRMAKEAGALSIVSVDPLSLGVLKRPGTYGADIVVAEGQGLGIPLQFGGPFLGILACDEKYVRRMPGRLIGKTTDSKGEDCYVLNLQAREQHIRRDKATSNICTNQGLMAIRATVYLSSMGPKGMQEAGKRSCQGAHYLVNQLKANGWKAPFAAPYFKECVLTPPASVSEVVTQAQEGGFLVGPVLDRFTDAFCEETQEQLQNSLLLAVTEKRTLEELDQLVGVLAS</sequence>
<evidence type="ECO:0000259" key="5">
    <source>
        <dbReference type="Pfam" id="PF02347"/>
    </source>
</evidence>
<dbReference type="InterPro" id="IPR015422">
    <property type="entry name" value="PyrdxlP-dep_Trfase_small"/>
</dbReference>
<evidence type="ECO:0000313" key="7">
    <source>
        <dbReference type="Proteomes" id="UP000317178"/>
    </source>
</evidence>
<organism evidence="6 7">
    <name type="scientific">Polystyrenella longa</name>
    <dbReference type="NCBI Taxonomy" id="2528007"/>
    <lineage>
        <taxon>Bacteria</taxon>
        <taxon>Pseudomonadati</taxon>
        <taxon>Planctomycetota</taxon>
        <taxon>Planctomycetia</taxon>
        <taxon>Planctomycetales</taxon>
        <taxon>Planctomycetaceae</taxon>
        <taxon>Polystyrenella</taxon>
    </lineage>
</organism>
<protein>
    <recommendedName>
        <fullName evidence="2">glycine dehydrogenase (aminomethyl-transferring)</fullName>
        <ecNumber evidence="2">1.4.4.2</ecNumber>
    </recommendedName>
</protein>
<proteinExistence type="predicted"/>
<keyword evidence="7" id="KW-1185">Reference proteome</keyword>
<reference evidence="6 7" key="1">
    <citation type="submission" date="2019-02" db="EMBL/GenBank/DDBJ databases">
        <title>Deep-cultivation of Planctomycetes and their phenomic and genomic characterization uncovers novel biology.</title>
        <authorList>
            <person name="Wiegand S."/>
            <person name="Jogler M."/>
            <person name="Boedeker C."/>
            <person name="Pinto D."/>
            <person name="Vollmers J."/>
            <person name="Rivas-Marin E."/>
            <person name="Kohn T."/>
            <person name="Peeters S.H."/>
            <person name="Heuer A."/>
            <person name="Rast P."/>
            <person name="Oberbeckmann S."/>
            <person name="Bunk B."/>
            <person name="Jeske O."/>
            <person name="Meyerdierks A."/>
            <person name="Storesund J.E."/>
            <person name="Kallscheuer N."/>
            <person name="Luecker S."/>
            <person name="Lage O.M."/>
            <person name="Pohl T."/>
            <person name="Merkel B.J."/>
            <person name="Hornburger P."/>
            <person name="Mueller R.-W."/>
            <person name="Bruemmer F."/>
            <person name="Labrenz M."/>
            <person name="Spormann A.M."/>
            <person name="Op den Camp H."/>
            <person name="Overmann J."/>
            <person name="Amann R."/>
            <person name="Jetten M.S.M."/>
            <person name="Mascher T."/>
            <person name="Medema M.H."/>
            <person name="Devos D.P."/>
            <person name="Kaster A.-K."/>
            <person name="Ovreas L."/>
            <person name="Rohde M."/>
            <person name="Galperin M.Y."/>
            <person name="Jogler C."/>
        </authorList>
    </citation>
    <scope>NUCLEOTIDE SEQUENCE [LARGE SCALE GENOMIC DNA]</scope>
    <source>
        <strain evidence="6 7">Pla110</strain>
    </source>
</reference>
<dbReference type="InterPro" id="IPR023010">
    <property type="entry name" value="GcvPA"/>
</dbReference>
<evidence type="ECO:0000313" key="6">
    <source>
        <dbReference type="EMBL" id="QDU80305.1"/>
    </source>
</evidence>
<comment type="function">
    <text evidence="1">The glycine cleavage system catalyzes the degradation of glycine. The P protein binds the alpha-amino group of glycine through its pyridoxal phosphate cofactor; CO(2) is released and the remaining methylamine moiety is then transferred to the lipoamide cofactor of the H protein.</text>
</comment>
<evidence type="ECO:0000256" key="1">
    <source>
        <dbReference type="ARBA" id="ARBA00003788"/>
    </source>
</evidence>
<dbReference type="CDD" id="cd00613">
    <property type="entry name" value="GDC-P"/>
    <property type="match status" value="1"/>
</dbReference>
<dbReference type="AlphaFoldDB" id="A0A518CM53"/>
<evidence type="ECO:0000256" key="3">
    <source>
        <dbReference type="ARBA" id="ARBA00023002"/>
    </source>
</evidence>
<dbReference type="InterPro" id="IPR015421">
    <property type="entry name" value="PyrdxlP-dep_Trfase_major"/>
</dbReference>
<dbReference type="Proteomes" id="UP000317178">
    <property type="component" value="Chromosome"/>
</dbReference>
<dbReference type="EMBL" id="CP036281">
    <property type="protein sequence ID" value="QDU80305.1"/>
    <property type="molecule type" value="Genomic_DNA"/>
</dbReference>
<evidence type="ECO:0000256" key="2">
    <source>
        <dbReference type="ARBA" id="ARBA00012134"/>
    </source>
</evidence>
<dbReference type="EC" id="1.4.4.2" evidence="2"/>
<dbReference type="GO" id="GO:0009116">
    <property type="term" value="P:nucleoside metabolic process"/>
    <property type="evidence" value="ECO:0007669"/>
    <property type="project" value="InterPro"/>
</dbReference>
<dbReference type="Pfam" id="PF02347">
    <property type="entry name" value="GDC-P"/>
    <property type="match status" value="1"/>
</dbReference>
<dbReference type="NCBIfam" id="NF001696">
    <property type="entry name" value="PRK00451.1"/>
    <property type="match status" value="1"/>
</dbReference>